<dbReference type="EMBL" id="BEGY01000094">
    <property type="protein sequence ID" value="GAX83235.1"/>
    <property type="molecule type" value="Genomic_DNA"/>
</dbReference>
<proteinExistence type="predicted"/>
<organism evidence="3 4">
    <name type="scientific">Chlamydomonas eustigma</name>
    <dbReference type="NCBI Taxonomy" id="1157962"/>
    <lineage>
        <taxon>Eukaryota</taxon>
        <taxon>Viridiplantae</taxon>
        <taxon>Chlorophyta</taxon>
        <taxon>core chlorophytes</taxon>
        <taxon>Chlorophyceae</taxon>
        <taxon>CS clade</taxon>
        <taxon>Chlamydomonadales</taxon>
        <taxon>Chlamydomonadaceae</taxon>
        <taxon>Chlamydomonas</taxon>
    </lineage>
</organism>
<keyword evidence="2" id="KW-0812">Transmembrane</keyword>
<accession>A0A250XJH4</accession>
<name>A0A250XJH4_9CHLO</name>
<gene>
    <name evidence="3" type="ORF">CEUSTIGMA_g10661.t1</name>
</gene>
<protein>
    <submittedName>
        <fullName evidence="3">Uncharacterized protein</fullName>
    </submittedName>
</protein>
<evidence type="ECO:0000256" key="2">
    <source>
        <dbReference type="SAM" id="Phobius"/>
    </source>
</evidence>
<sequence length="139" mass="14933">MVLKKETRGLKAESDGRIVLEAVAHENPSQVVAEAQSNRMQNSATTDWKISKRPGMQFHKNNGASEAMKFADMFQAVFPDMRGITGASRVAAYSGSLTMTLAFGGIVYWLSTTNERGRKCENSAGSEMSGVRSPSPAGG</sequence>
<dbReference type="AlphaFoldDB" id="A0A250XJH4"/>
<comment type="caution">
    <text evidence="3">The sequence shown here is derived from an EMBL/GenBank/DDBJ whole genome shotgun (WGS) entry which is preliminary data.</text>
</comment>
<evidence type="ECO:0000313" key="4">
    <source>
        <dbReference type="Proteomes" id="UP000232323"/>
    </source>
</evidence>
<keyword evidence="2" id="KW-0472">Membrane</keyword>
<keyword evidence="2" id="KW-1133">Transmembrane helix</keyword>
<reference evidence="3 4" key="1">
    <citation type="submission" date="2017-08" db="EMBL/GenBank/DDBJ databases">
        <title>Acidophilic green algal genome provides insights into adaptation to an acidic environment.</title>
        <authorList>
            <person name="Hirooka S."/>
            <person name="Hirose Y."/>
            <person name="Kanesaki Y."/>
            <person name="Higuchi S."/>
            <person name="Fujiwara T."/>
            <person name="Onuma R."/>
            <person name="Era A."/>
            <person name="Ohbayashi R."/>
            <person name="Uzuka A."/>
            <person name="Nozaki H."/>
            <person name="Yoshikawa H."/>
            <person name="Miyagishima S.Y."/>
        </authorList>
    </citation>
    <scope>NUCLEOTIDE SEQUENCE [LARGE SCALE GENOMIC DNA]</scope>
    <source>
        <strain evidence="3 4">NIES-2499</strain>
    </source>
</reference>
<evidence type="ECO:0000256" key="1">
    <source>
        <dbReference type="SAM" id="MobiDB-lite"/>
    </source>
</evidence>
<feature type="region of interest" description="Disordered" evidence="1">
    <location>
        <begin position="120"/>
        <end position="139"/>
    </location>
</feature>
<dbReference type="Proteomes" id="UP000232323">
    <property type="component" value="Unassembled WGS sequence"/>
</dbReference>
<evidence type="ECO:0000313" key="3">
    <source>
        <dbReference type="EMBL" id="GAX83235.1"/>
    </source>
</evidence>
<keyword evidence="4" id="KW-1185">Reference proteome</keyword>
<feature type="transmembrane region" description="Helical" evidence="2">
    <location>
        <begin position="90"/>
        <end position="110"/>
    </location>
</feature>